<feature type="compositionally biased region" description="Polar residues" evidence="1">
    <location>
        <begin position="1"/>
        <end position="12"/>
    </location>
</feature>
<feature type="region of interest" description="Disordered" evidence="1">
    <location>
        <begin position="1"/>
        <end position="22"/>
    </location>
</feature>
<evidence type="ECO:0000313" key="2">
    <source>
        <dbReference type="EMBL" id="CUO37667.1"/>
    </source>
</evidence>
<accession>A0A174EK87</accession>
<evidence type="ECO:0000313" key="3">
    <source>
        <dbReference type="Proteomes" id="UP000095746"/>
    </source>
</evidence>
<protein>
    <recommendedName>
        <fullName evidence="4">DUF4355 domain-containing protein</fullName>
    </recommendedName>
</protein>
<dbReference type="Pfam" id="PF14265">
    <property type="entry name" value="DUF4355"/>
    <property type="match status" value="1"/>
</dbReference>
<proteinExistence type="predicted"/>
<evidence type="ECO:0000256" key="1">
    <source>
        <dbReference type="SAM" id="MobiDB-lite"/>
    </source>
</evidence>
<dbReference type="RefSeq" id="WP_196059664.1">
    <property type="nucleotide sequence ID" value="NZ_JADMSX010000003.1"/>
</dbReference>
<sequence>MDENKTMNNQNPDGAGEKTFTQEQVNQIISDRLARDRAKGEAALAEREQQLAQRELLLTAREKLTENGLPVELVDALNVSSPEALEKALSTVKTVMDKYKAEAQPIKIIGGAKPAEVLCRAKYTGDGSLRKAMELPG</sequence>
<dbReference type="AlphaFoldDB" id="A0A174EK87"/>
<gene>
    <name evidence="2" type="ORF">ERS852411_01435</name>
</gene>
<evidence type="ECO:0008006" key="4">
    <source>
        <dbReference type="Google" id="ProtNLM"/>
    </source>
</evidence>
<organism evidence="2 3">
    <name type="scientific">Flavonifractor plautii</name>
    <name type="common">Fusobacterium plautii</name>
    <dbReference type="NCBI Taxonomy" id="292800"/>
    <lineage>
        <taxon>Bacteria</taxon>
        <taxon>Bacillati</taxon>
        <taxon>Bacillota</taxon>
        <taxon>Clostridia</taxon>
        <taxon>Eubacteriales</taxon>
        <taxon>Oscillospiraceae</taxon>
        <taxon>Flavonifractor</taxon>
    </lineage>
</organism>
<name>A0A174EK87_FLAPL</name>
<dbReference type="InterPro" id="IPR025580">
    <property type="entry name" value="Gp46"/>
</dbReference>
<dbReference type="EMBL" id="CYZT01000081">
    <property type="protein sequence ID" value="CUO37667.1"/>
    <property type="molecule type" value="Genomic_DNA"/>
</dbReference>
<dbReference type="Proteomes" id="UP000095746">
    <property type="component" value="Unassembled WGS sequence"/>
</dbReference>
<reference evidence="2 3" key="1">
    <citation type="submission" date="2015-09" db="EMBL/GenBank/DDBJ databases">
        <authorList>
            <consortium name="Pathogen Informatics"/>
        </authorList>
    </citation>
    <scope>NUCLEOTIDE SEQUENCE [LARGE SCALE GENOMIC DNA]</scope>
    <source>
        <strain evidence="2 3">2789STDY5608854</strain>
    </source>
</reference>